<evidence type="ECO:0000313" key="2">
    <source>
        <dbReference type="Proteomes" id="UP001152562"/>
    </source>
</evidence>
<comment type="caution">
    <text evidence="1">The sequence shown here is derived from an EMBL/GenBank/DDBJ whole genome shotgun (WGS) entry which is preliminary data.</text>
</comment>
<dbReference type="Proteomes" id="UP001152562">
    <property type="component" value="Unassembled WGS sequence"/>
</dbReference>
<dbReference type="InterPro" id="IPR016024">
    <property type="entry name" value="ARM-type_fold"/>
</dbReference>
<dbReference type="GO" id="GO:0005634">
    <property type="term" value="C:nucleus"/>
    <property type="evidence" value="ECO:0007669"/>
    <property type="project" value="TreeGrafter"/>
</dbReference>
<evidence type="ECO:0008006" key="3">
    <source>
        <dbReference type="Google" id="ProtNLM"/>
    </source>
</evidence>
<dbReference type="PANTHER" id="PTHR34105">
    <property type="entry name" value="PROLINE-, GLUTAMIC ACID- AND LEUCINE-RICH PROTEIN 1"/>
    <property type="match status" value="1"/>
</dbReference>
<dbReference type="Gene3D" id="1.25.10.10">
    <property type="entry name" value="Leucine-rich Repeat Variant"/>
    <property type="match status" value="1"/>
</dbReference>
<dbReference type="InterPro" id="IPR011989">
    <property type="entry name" value="ARM-like"/>
</dbReference>
<dbReference type="PANTHER" id="PTHR34105:SF1">
    <property type="entry name" value="PROLINE-, GLUTAMIC ACID- AND LEUCINE-RICH PROTEIN 1"/>
    <property type="match status" value="1"/>
</dbReference>
<keyword evidence="2" id="KW-1185">Reference proteome</keyword>
<reference evidence="1" key="1">
    <citation type="submission" date="2022-05" db="EMBL/GenBank/DDBJ databases">
        <authorList>
            <person name="Okamura Y."/>
        </authorList>
    </citation>
    <scope>NUCLEOTIDE SEQUENCE</scope>
</reference>
<proteinExistence type="predicted"/>
<dbReference type="AlphaFoldDB" id="A0A9P0TEG3"/>
<name>A0A9P0TEG3_PIEBR</name>
<protein>
    <recommendedName>
        <fullName evidence="3">Pre-rRNA-processing protein RIX1 N-terminal domain-containing protein</fullName>
    </recommendedName>
</protein>
<gene>
    <name evidence="1" type="ORF">PIBRA_LOCUS5674</name>
</gene>
<organism evidence="1 2">
    <name type="scientific">Pieris brassicae</name>
    <name type="common">White butterfly</name>
    <name type="synonym">Large white butterfly</name>
    <dbReference type="NCBI Taxonomy" id="7116"/>
    <lineage>
        <taxon>Eukaryota</taxon>
        <taxon>Metazoa</taxon>
        <taxon>Ecdysozoa</taxon>
        <taxon>Arthropoda</taxon>
        <taxon>Hexapoda</taxon>
        <taxon>Insecta</taxon>
        <taxon>Pterygota</taxon>
        <taxon>Neoptera</taxon>
        <taxon>Endopterygota</taxon>
        <taxon>Lepidoptera</taxon>
        <taxon>Glossata</taxon>
        <taxon>Ditrysia</taxon>
        <taxon>Papilionoidea</taxon>
        <taxon>Pieridae</taxon>
        <taxon>Pierinae</taxon>
        <taxon>Pieris</taxon>
    </lineage>
</organism>
<dbReference type="EMBL" id="CALOZG010000005">
    <property type="protein sequence ID" value="CAH4028879.1"/>
    <property type="molecule type" value="Genomic_DNA"/>
</dbReference>
<evidence type="ECO:0000313" key="1">
    <source>
        <dbReference type="EMBL" id="CAH4028879.1"/>
    </source>
</evidence>
<dbReference type="SUPFAM" id="SSF48371">
    <property type="entry name" value="ARM repeat"/>
    <property type="match status" value="1"/>
</dbReference>
<dbReference type="GO" id="GO:0006364">
    <property type="term" value="P:rRNA processing"/>
    <property type="evidence" value="ECO:0007669"/>
    <property type="project" value="TreeGrafter"/>
</dbReference>
<accession>A0A9P0TEG3</accession>
<sequence length="793" mass="88739">MSLILKKIRDVDPNNSEAVKECVTVFFLNLIKQSEPKRWLKALDDVIRRFPKYCISHRGVIENFIVSFLSSNKYHNVIEAAKCTHSLQQVRPPQEKTSTPKSCWRNQMTLLCSVTHNLIDKLFPDSPSMYTNNLENKLQNITNTPLNTALSQLHIAGGKDAERRKRLITRLENIFVFIQAMLVETYPVAKPIQPQLILDIIVHALTIARAVGQSLNNIAQMKTAALRTLDALIACLGPHLIPYSPLVFRLVMQTLRWTSDNPTKETKSVRCGAYNTLKGWLSILHVHKMADSRASMEDELTAHIINDITPPKKLVQLTMGPQPTKNLSKKARRKLATTQLQESTIATHIPGEKNKNIESKESNEVALAALECAETLFIVCGIFLKPTTHKIFQERLVRECFNLSSYEDNQAILLLRSLEACRKTTPNTVPPPTQYCLHLYSTNVTSNQPEIATFCSNAILDIRLHLHCSPPSLNFALQVVEEKTDKRKKVSEKNRAVLESLLGKNKLPPPNDPSDIITIADEPVNKKTKLSEETERISLSSENISSVEISDDSDSEVIQEVDVEIRELSDIEMLEVNAETNATENNKEISIEDSVNIVNELDKTPKTDLSDIYNMATQISECTISENGTDKNIYDIATPKTAKDNNLPGDVNDTAKQIPKEKNTIYEASTQLPLNNSIDTLDGDDATPSLEVTYDYPNTGNEKIPVLEKNEDSNLPLSNETDDIQITCGQVLNSQEEKICDSGKSKENLEIVENAVQNVNVEVSVCDANVQKKGALSVEEMMADFVDEVQDET</sequence>